<dbReference type="NCBIfam" id="NF004846">
    <property type="entry name" value="PRK06197.1"/>
    <property type="match status" value="1"/>
</dbReference>
<dbReference type="GO" id="GO:0016491">
    <property type="term" value="F:oxidoreductase activity"/>
    <property type="evidence" value="ECO:0007669"/>
    <property type="project" value="UniProtKB-KW"/>
</dbReference>
<dbReference type="RefSeq" id="WP_013072291.1">
    <property type="nucleotide sequence ID" value="NZ_CAJXAW010000047.1"/>
</dbReference>
<sequence>MNFWSLSKAKKKEGKIAIVTGANAGIGYETTKGLASVGVEVIMACRDLQKAETAKQKILKSLPEAKLTLMEIDLASLASVRAFAKSFKSQYNKLDMLVNNAGVMMTPFQKTEDGLELQMEVNYFGHFLLTGLLIPVLEKSFRSRVVSLSSLAHRWGDIHFDNLNAEKSYDKRQFYAQSKLACLIFAYHLDKKLVKKGFDMHSYAAHPGISNTNLMRNLPGWLRFLSPLLMPIFSQSAEKGALPILRACLDDTLNGGEYIGPSGTKQYKGHPVIVDSDYNSKDKYKAKKLWKESEKIVDFEYFKDRELKKEAQAS</sequence>
<organism evidence="2 3">
    <name type="scientific">Zunongwangia profunda</name>
    <dbReference type="NCBI Taxonomy" id="398743"/>
    <lineage>
        <taxon>Bacteria</taxon>
        <taxon>Pseudomonadati</taxon>
        <taxon>Bacteroidota</taxon>
        <taxon>Flavobacteriia</taxon>
        <taxon>Flavobacteriales</taxon>
        <taxon>Flavobacteriaceae</taxon>
        <taxon>Zunongwangia</taxon>
    </lineage>
</organism>
<comment type="caution">
    <text evidence="2">The sequence shown here is derived from an EMBL/GenBank/DDBJ whole genome shotgun (WGS) entry which is preliminary data.</text>
</comment>
<proteinExistence type="predicted"/>
<reference evidence="2 3" key="1">
    <citation type="journal article" date="2018" name="Nat. Biotechnol.">
        <title>A standardized bacterial taxonomy based on genome phylogeny substantially revises the tree of life.</title>
        <authorList>
            <person name="Parks D.H."/>
            <person name="Chuvochina M."/>
            <person name="Waite D.W."/>
            <person name="Rinke C."/>
            <person name="Skarshewski A."/>
            <person name="Chaumeil P.A."/>
            <person name="Hugenholtz P."/>
        </authorList>
    </citation>
    <scope>NUCLEOTIDE SEQUENCE [LARGE SCALE GENOMIC DNA]</scope>
    <source>
        <strain evidence="2">UBA9359</strain>
    </source>
</reference>
<dbReference type="SUPFAM" id="SSF51735">
    <property type="entry name" value="NAD(P)-binding Rossmann-fold domains"/>
    <property type="match status" value="1"/>
</dbReference>
<protein>
    <submittedName>
        <fullName evidence="2">KR domain-containing protein</fullName>
    </submittedName>
</protein>
<dbReference type="InterPro" id="IPR002347">
    <property type="entry name" value="SDR_fam"/>
</dbReference>
<dbReference type="PRINTS" id="PR00081">
    <property type="entry name" value="GDHRDH"/>
</dbReference>
<evidence type="ECO:0000313" key="2">
    <source>
        <dbReference type="EMBL" id="HCV80580.1"/>
    </source>
</evidence>
<dbReference type="Gene3D" id="3.40.50.720">
    <property type="entry name" value="NAD(P)-binding Rossmann-like Domain"/>
    <property type="match status" value="1"/>
</dbReference>
<name>A0A3D5IZY4_9FLAO</name>
<dbReference type="Proteomes" id="UP000264330">
    <property type="component" value="Unassembled WGS sequence"/>
</dbReference>
<gene>
    <name evidence="2" type="ORF">DGQ38_05970</name>
</gene>
<dbReference type="OMA" id="APHIRRY"/>
<dbReference type="EMBL" id="DPMF01000138">
    <property type="protein sequence ID" value="HCV80580.1"/>
    <property type="molecule type" value="Genomic_DNA"/>
</dbReference>
<evidence type="ECO:0000313" key="3">
    <source>
        <dbReference type="Proteomes" id="UP000264330"/>
    </source>
</evidence>
<keyword evidence="1" id="KW-0560">Oxidoreductase</keyword>
<dbReference type="AlphaFoldDB" id="A0A3D5IZY4"/>
<evidence type="ECO:0000256" key="1">
    <source>
        <dbReference type="ARBA" id="ARBA00023002"/>
    </source>
</evidence>
<dbReference type="Pfam" id="PF00106">
    <property type="entry name" value="adh_short"/>
    <property type="match status" value="1"/>
</dbReference>
<dbReference type="InterPro" id="IPR036291">
    <property type="entry name" value="NAD(P)-bd_dom_sf"/>
</dbReference>
<dbReference type="PANTHER" id="PTHR43157">
    <property type="entry name" value="PHOSPHATIDYLINOSITOL-GLYCAN BIOSYNTHESIS CLASS F PROTEIN-RELATED"/>
    <property type="match status" value="1"/>
</dbReference>
<dbReference type="CDD" id="cd05327">
    <property type="entry name" value="retinol-DH_like_SDR_c_like"/>
    <property type="match status" value="1"/>
</dbReference>
<dbReference type="PANTHER" id="PTHR43157:SF31">
    <property type="entry name" value="PHOSPHATIDYLINOSITOL-GLYCAN BIOSYNTHESIS CLASS F PROTEIN"/>
    <property type="match status" value="1"/>
</dbReference>
<accession>A0A3D5IZY4</accession>